<gene>
    <name evidence="3" type="ORF">KHC33_13285</name>
</gene>
<dbReference type="PANTHER" id="PTHR12411">
    <property type="entry name" value="CYSTEINE PROTEASE FAMILY C1-RELATED"/>
    <property type="match status" value="1"/>
</dbReference>
<comment type="similarity">
    <text evidence="1">Belongs to the peptidase C1 family.</text>
</comment>
<evidence type="ECO:0000256" key="1">
    <source>
        <dbReference type="ARBA" id="ARBA00008455"/>
    </source>
</evidence>
<name>A0A8E7EJ69_9EURY</name>
<accession>A0A8E7EJ69</accession>
<dbReference type="InterPro" id="IPR007742">
    <property type="entry name" value="NosD_dom"/>
</dbReference>
<dbReference type="InterPro" id="IPR039417">
    <property type="entry name" value="Peptidase_C1A_papain-like"/>
</dbReference>
<dbReference type="InterPro" id="IPR025661">
    <property type="entry name" value="Pept_asp_AS"/>
</dbReference>
<dbReference type="SMART" id="SM00645">
    <property type="entry name" value="Pept_C1"/>
    <property type="match status" value="1"/>
</dbReference>
<dbReference type="InterPro" id="IPR000668">
    <property type="entry name" value="Peptidase_C1A_C"/>
</dbReference>
<dbReference type="InterPro" id="IPR013128">
    <property type="entry name" value="Peptidase_C1A"/>
</dbReference>
<dbReference type="SMART" id="SM00710">
    <property type="entry name" value="PbH1"/>
    <property type="match status" value="5"/>
</dbReference>
<dbReference type="RefSeq" id="WP_214419107.1">
    <property type="nucleotide sequence ID" value="NZ_CP075546.1"/>
</dbReference>
<dbReference type="InterPro" id="IPR006626">
    <property type="entry name" value="PbH1"/>
</dbReference>
<evidence type="ECO:0000313" key="3">
    <source>
        <dbReference type="EMBL" id="QVV88291.1"/>
    </source>
</evidence>
<dbReference type="PRINTS" id="PR00705">
    <property type="entry name" value="PAPAIN"/>
</dbReference>
<dbReference type="Gene3D" id="2.160.20.10">
    <property type="entry name" value="Single-stranded right-handed beta-helix, Pectin lyase-like"/>
    <property type="match status" value="2"/>
</dbReference>
<dbReference type="GO" id="GO:0006508">
    <property type="term" value="P:proteolysis"/>
    <property type="evidence" value="ECO:0007669"/>
    <property type="project" value="InterPro"/>
</dbReference>
<keyword evidence="4" id="KW-1185">Reference proteome</keyword>
<dbReference type="InterPro" id="IPR039448">
    <property type="entry name" value="Beta_helix"/>
</dbReference>
<dbReference type="Gene3D" id="3.90.70.10">
    <property type="entry name" value="Cysteine proteinases"/>
    <property type="match status" value="1"/>
</dbReference>
<dbReference type="SUPFAM" id="SSF54001">
    <property type="entry name" value="Cysteine proteinases"/>
    <property type="match status" value="1"/>
</dbReference>
<dbReference type="InterPro" id="IPR038765">
    <property type="entry name" value="Papain-like_cys_pep_sf"/>
</dbReference>
<dbReference type="Pfam" id="PF13229">
    <property type="entry name" value="Beta_helix"/>
    <property type="match status" value="1"/>
</dbReference>
<organism evidence="3 4">
    <name type="scientific">Methanospirillum purgamenti</name>
    <dbReference type="NCBI Taxonomy" id="2834276"/>
    <lineage>
        <taxon>Archaea</taxon>
        <taxon>Methanobacteriati</taxon>
        <taxon>Methanobacteriota</taxon>
        <taxon>Stenosarchaea group</taxon>
        <taxon>Methanomicrobia</taxon>
        <taxon>Methanomicrobiales</taxon>
        <taxon>Methanospirillaceae</taxon>
        <taxon>Methanospirillum</taxon>
    </lineage>
</organism>
<evidence type="ECO:0000259" key="2">
    <source>
        <dbReference type="SMART" id="SM00645"/>
    </source>
</evidence>
<dbReference type="PROSITE" id="PS00640">
    <property type="entry name" value="THIOL_PROTEASE_ASN"/>
    <property type="match status" value="1"/>
</dbReference>
<feature type="domain" description="Peptidase C1A papain C-terminal" evidence="2">
    <location>
        <begin position="139"/>
        <end position="367"/>
    </location>
</feature>
<reference evidence="3 4" key="1">
    <citation type="submission" date="2021-05" db="EMBL/GenBank/DDBJ databases">
        <title>A novel Methanospirillum isolate from a pyrite-forming mixed culture.</title>
        <authorList>
            <person name="Bunk B."/>
            <person name="Sproer C."/>
            <person name="Spring S."/>
            <person name="Pester M."/>
        </authorList>
    </citation>
    <scope>NUCLEOTIDE SEQUENCE [LARGE SCALE GENOMIC DNA]</scope>
    <source>
        <strain evidence="3 4">J.3.6.1-F.2.7.3</strain>
    </source>
</reference>
<dbReference type="SUPFAM" id="SSF51126">
    <property type="entry name" value="Pectin lyase-like"/>
    <property type="match status" value="2"/>
</dbReference>
<sequence>MKKWNTNTILAFLIVLFVLTPVIGDENKILPHVEEHIPDPGYDKAGDGDVSCPTCEEMNGVMLQNVNPMNPEEILLATQAEVNELNAFNQEHNYSWTAAVNPIALMTDEERKNLTGFRNDLNQLSSHISSKNITASSDLPKSFDWRNYGGDWTNPIRDQGNCASCWAFAVTGVFESYNELKYHNSHLNPDYAEQYLVNCANDMQGCNGGGFSSLSYFVDKEGASGGVGTVLESDYPYTATDGACKNLSSCTRYTMDTSVGETWYYVYPGPSDIPAIDVIKTVIYQHGPVASAFYVDKGFYYYSSGIYDSDTKATYSNHGIIIVGWGEQDGRVYWICKNSWGTKWGESGWFKIYADILRIGDSTAFLVYDMPDPKQETVLEPNHTGPDYNFTGNYSDGQIIITGAGRYRLSDDLTRKTSGNAITIESPDVFLDGYQHTITGSGEGTGIEVQEEGEDCTIQNISRISDFQFGIYSFGDHFTISNTQAHNNHWSGIVSFGNNSVITRNVASNHNDVGIYSWGHNSSIRDNAVFYNRNGILSQGNYADISRNMAFYNTKTGIYAGGLYVGPDPGEEGHGYYPNLSENVAILNKKEGINNFFPHAIIEDNIVIQNEAAGITLSAMSSNISVSGNEMYRNPIGINLNDRAEDLSLYSNFIIASEDAGIFVNAGNGNGSGNIFDNYLTGQVPVDGSGDIGRYTWNHPSGPVPGSNIIGGPYIAGNCWSNTNQTGWSDISEFDRYKEYAYIHQIPAGIGFVDTDIPVDKGYSKIPYEIMSGTGVFDNAPLVWNDYEYLKTHFDTSDDMRMNEEKMKDIFKEISGVSLDTSVFKGDVPSHSLSQNLGDETIEYFVEVSGNPEE</sequence>
<dbReference type="AlphaFoldDB" id="A0A8E7EJ69"/>
<dbReference type="Proteomes" id="UP000680656">
    <property type="component" value="Chromosome"/>
</dbReference>
<dbReference type="InterPro" id="IPR012334">
    <property type="entry name" value="Pectin_lyas_fold"/>
</dbReference>
<dbReference type="CDD" id="cd02248">
    <property type="entry name" value="Peptidase_C1A"/>
    <property type="match status" value="1"/>
</dbReference>
<dbReference type="GeneID" id="65098175"/>
<dbReference type="Pfam" id="PF00112">
    <property type="entry name" value="Peptidase_C1"/>
    <property type="match status" value="1"/>
</dbReference>
<proteinExistence type="inferred from homology"/>
<protein>
    <submittedName>
        <fullName evidence="3">Right-handed parallel beta-helix repeat-containing protein</fullName>
    </submittedName>
</protein>
<evidence type="ECO:0000313" key="4">
    <source>
        <dbReference type="Proteomes" id="UP000680656"/>
    </source>
</evidence>
<dbReference type="Pfam" id="PF05048">
    <property type="entry name" value="NosD"/>
    <property type="match status" value="1"/>
</dbReference>
<dbReference type="EMBL" id="CP075546">
    <property type="protein sequence ID" value="QVV88291.1"/>
    <property type="molecule type" value="Genomic_DNA"/>
</dbReference>
<dbReference type="KEGG" id="mrtj:KHC33_13285"/>
<dbReference type="GO" id="GO:0008234">
    <property type="term" value="F:cysteine-type peptidase activity"/>
    <property type="evidence" value="ECO:0007669"/>
    <property type="project" value="InterPro"/>
</dbReference>
<dbReference type="InterPro" id="IPR011050">
    <property type="entry name" value="Pectin_lyase_fold/virulence"/>
</dbReference>